<dbReference type="GO" id="GO:0015203">
    <property type="term" value="F:polyamine transmembrane transporter activity"/>
    <property type="evidence" value="ECO:0007669"/>
    <property type="project" value="TreeGrafter"/>
</dbReference>
<feature type="transmembrane region" description="Helical" evidence="13">
    <location>
        <begin position="377"/>
        <end position="396"/>
    </location>
</feature>
<dbReference type="SUPFAM" id="SSF81665">
    <property type="entry name" value="Calcium ATPase, transmembrane domain M"/>
    <property type="match status" value="1"/>
</dbReference>
<dbReference type="Pfam" id="PF12409">
    <property type="entry name" value="P5-ATPase"/>
    <property type="match status" value="1"/>
</dbReference>
<evidence type="ECO:0000256" key="8">
    <source>
        <dbReference type="ARBA" id="ARBA00022842"/>
    </source>
</evidence>
<evidence type="ECO:0000256" key="13">
    <source>
        <dbReference type="RuleBase" id="RU362082"/>
    </source>
</evidence>
<dbReference type="PANTHER" id="PTHR45630:SF8">
    <property type="entry name" value="CATION-TRANSPORTING ATPASE"/>
    <property type="match status" value="1"/>
</dbReference>
<feature type="transmembrane region" description="Helical" evidence="13">
    <location>
        <begin position="30"/>
        <end position="47"/>
    </location>
</feature>
<feature type="transmembrane region" description="Helical" evidence="13">
    <location>
        <begin position="857"/>
        <end position="878"/>
    </location>
</feature>
<evidence type="ECO:0000256" key="12">
    <source>
        <dbReference type="ARBA" id="ARBA00049360"/>
    </source>
</evidence>
<dbReference type="InterPro" id="IPR047819">
    <property type="entry name" value="P5A-ATPase_N"/>
</dbReference>
<evidence type="ECO:0000259" key="15">
    <source>
        <dbReference type="Pfam" id="PF12409"/>
    </source>
</evidence>
<reference evidence="16 17" key="1">
    <citation type="journal article" date="2018" name="Elife">
        <title>Firefly genomes illuminate parallel origins of bioluminescence in beetles.</title>
        <authorList>
            <person name="Fallon T.R."/>
            <person name="Lower S.E."/>
            <person name="Chang C.H."/>
            <person name="Bessho-Uehara M."/>
            <person name="Martin G.J."/>
            <person name="Bewick A.J."/>
            <person name="Behringer M."/>
            <person name="Debat H.J."/>
            <person name="Wong I."/>
            <person name="Day J.C."/>
            <person name="Suvorov A."/>
            <person name="Silva C.J."/>
            <person name="Stanger-Hall K.F."/>
            <person name="Hall D.W."/>
            <person name="Schmitz R.J."/>
            <person name="Nelson D.R."/>
            <person name="Lewis S.M."/>
            <person name="Shigenobu S."/>
            <person name="Bybee S.M."/>
            <person name="Larracuente A.M."/>
            <person name="Oba Y."/>
            <person name="Weng J.K."/>
        </authorList>
    </citation>
    <scope>NUCLEOTIDE SEQUENCE [LARGE SCALE GENOMIC DNA]</scope>
    <source>
        <strain evidence="16">1611_PpyrPB1</strain>
        <tissue evidence="16">Whole body</tissue>
    </source>
</reference>
<keyword evidence="3" id="KW-0597">Phosphoprotein</keyword>
<gene>
    <name evidence="16" type="ORF">PPYR_03510</name>
</gene>
<dbReference type="InterPro" id="IPR023214">
    <property type="entry name" value="HAD_sf"/>
</dbReference>
<organism evidence="16 17">
    <name type="scientific">Photinus pyralis</name>
    <name type="common">Common eastern firefly</name>
    <name type="synonym">Lampyris pyralis</name>
    <dbReference type="NCBI Taxonomy" id="7054"/>
    <lineage>
        <taxon>Eukaryota</taxon>
        <taxon>Metazoa</taxon>
        <taxon>Ecdysozoa</taxon>
        <taxon>Arthropoda</taxon>
        <taxon>Hexapoda</taxon>
        <taxon>Insecta</taxon>
        <taxon>Pterygota</taxon>
        <taxon>Neoptera</taxon>
        <taxon>Endopterygota</taxon>
        <taxon>Coleoptera</taxon>
        <taxon>Polyphaga</taxon>
        <taxon>Elateriformia</taxon>
        <taxon>Elateroidea</taxon>
        <taxon>Lampyridae</taxon>
        <taxon>Lampyrinae</taxon>
        <taxon>Photinus</taxon>
    </lineage>
</organism>
<feature type="transmembrane region" description="Helical" evidence="13">
    <location>
        <begin position="924"/>
        <end position="948"/>
    </location>
</feature>
<dbReference type="InterPro" id="IPR044492">
    <property type="entry name" value="P_typ_ATPase_HD_dom"/>
</dbReference>
<dbReference type="Gene3D" id="3.40.50.1000">
    <property type="entry name" value="HAD superfamily/HAD-like"/>
    <property type="match status" value="1"/>
</dbReference>
<dbReference type="Gene3D" id="1.20.1110.10">
    <property type="entry name" value="Calcium-transporting ATPase, transmembrane domain"/>
    <property type="match status" value="1"/>
</dbReference>
<dbReference type="SFLD" id="SFLDF00027">
    <property type="entry name" value="p-type_atpase"/>
    <property type="match status" value="1"/>
</dbReference>
<evidence type="ECO:0000256" key="5">
    <source>
        <dbReference type="ARBA" id="ARBA00022723"/>
    </source>
</evidence>
<dbReference type="GO" id="GO:0006874">
    <property type="term" value="P:intracellular calcium ion homeostasis"/>
    <property type="evidence" value="ECO:0007669"/>
    <property type="project" value="TreeGrafter"/>
</dbReference>
<dbReference type="PANTHER" id="PTHR45630">
    <property type="entry name" value="CATION-TRANSPORTING ATPASE-RELATED"/>
    <property type="match status" value="1"/>
</dbReference>
<dbReference type="GO" id="GO:0016020">
    <property type="term" value="C:membrane"/>
    <property type="evidence" value="ECO:0007669"/>
    <property type="project" value="UniProtKB-SubCell"/>
</dbReference>
<dbReference type="AlphaFoldDB" id="A0A5N4A305"/>
<dbReference type="SFLD" id="SFLDG00002">
    <property type="entry name" value="C1.7:_P-type_atpase_like"/>
    <property type="match status" value="1"/>
</dbReference>
<dbReference type="Pfam" id="PF00122">
    <property type="entry name" value="E1-E2_ATPase"/>
    <property type="match status" value="1"/>
</dbReference>
<dbReference type="InterPro" id="IPR023298">
    <property type="entry name" value="ATPase_P-typ_TM_dom_sf"/>
</dbReference>
<comment type="subcellular location">
    <subcellularLocation>
        <location evidence="1 13">Membrane</location>
        <topology evidence="1 13">Multi-pass membrane protein</topology>
    </subcellularLocation>
</comment>
<feature type="transmembrane region" description="Helical" evidence="13">
    <location>
        <begin position="1005"/>
        <end position="1025"/>
    </location>
</feature>
<dbReference type="PROSITE" id="PS00154">
    <property type="entry name" value="ATPASE_E1_E2"/>
    <property type="match status" value="1"/>
</dbReference>
<name>A0A5N4A305_PHOPY</name>
<accession>A0A5N4A305</accession>
<evidence type="ECO:0000259" key="14">
    <source>
        <dbReference type="Pfam" id="PF00122"/>
    </source>
</evidence>
<keyword evidence="4 13" id="KW-0812">Transmembrane</keyword>
<dbReference type="GO" id="GO:0046872">
    <property type="term" value="F:metal ion binding"/>
    <property type="evidence" value="ECO:0007669"/>
    <property type="project" value="UniProtKB-UniRule"/>
</dbReference>
<dbReference type="InterPro" id="IPR059000">
    <property type="entry name" value="ATPase_P-type_domA"/>
</dbReference>
<dbReference type="PRINTS" id="PR00121">
    <property type="entry name" value="NAKATPASE"/>
</dbReference>
<dbReference type="OrthoDB" id="48943at2759"/>
<dbReference type="SUPFAM" id="SSF56784">
    <property type="entry name" value="HAD-like"/>
    <property type="match status" value="1"/>
</dbReference>
<dbReference type="GO" id="GO:0140358">
    <property type="term" value="F:P-type transmembrane transporter activity"/>
    <property type="evidence" value="ECO:0007669"/>
    <property type="project" value="InterPro"/>
</dbReference>
<feature type="transmembrane region" description="Helical" evidence="13">
    <location>
        <begin position="179"/>
        <end position="201"/>
    </location>
</feature>
<evidence type="ECO:0000256" key="2">
    <source>
        <dbReference type="ARBA" id="ARBA00006000"/>
    </source>
</evidence>
<feature type="transmembrane region" description="Helical" evidence="13">
    <location>
        <begin position="973"/>
        <end position="993"/>
    </location>
</feature>
<feature type="transmembrane region" description="Helical" evidence="13">
    <location>
        <begin position="884"/>
        <end position="903"/>
    </location>
</feature>
<evidence type="ECO:0000256" key="11">
    <source>
        <dbReference type="ARBA" id="ARBA00023136"/>
    </source>
</evidence>
<dbReference type="Gene3D" id="3.40.1110.10">
    <property type="entry name" value="Calcium-transporting ATPase, cytoplasmic domain N"/>
    <property type="match status" value="1"/>
</dbReference>
<feature type="transmembrane region" description="Helical" evidence="13">
    <location>
        <begin position="408"/>
        <end position="435"/>
    </location>
</feature>
<dbReference type="InterPro" id="IPR036412">
    <property type="entry name" value="HAD-like_sf"/>
</dbReference>
<dbReference type="SFLD" id="SFLDS00003">
    <property type="entry name" value="Haloacid_Dehalogenase"/>
    <property type="match status" value="1"/>
</dbReference>
<dbReference type="GO" id="GO:0005524">
    <property type="term" value="F:ATP binding"/>
    <property type="evidence" value="ECO:0007669"/>
    <property type="project" value="UniProtKB-UniRule"/>
</dbReference>
<dbReference type="PRINTS" id="PR00119">
    <property type="entry name" value="CATATPASE"/>
</dbReference>
<keyword evidence="6 13" id="KW-0547">Nucleotide-binding</keyword>
<feature type="transmembrane region" description="Helical" evidence="13">
    <location>
        <begin position="1045"/>
        <end position="1070"/>
    </location>
</feature>
<dbReference type="InterPro" id="IPR006544">
    <property type="entry name" value="P-type_TPase_V"/>
</dbReference>
<dbReference type="Pfam" id="PF13246">
    <property type="entry name" value="Cation_ATPase"/>
    <property type="match status" value="1"/>
</dbReference>
<evidence type="ECO:0000256" key="1">
    <source>
        <dbReference type="ARBA" id="ARBA00004141"/>
    </source>
</evidence>
<evidence type="ECO:0000256" key="7">
    <source>
        <dbReference type="ARBA" id="ARBA00022840"/>
    </source>
</evidence>
<dbReference type="GO" id="GO:0016887">
    <property type="term" value="F:ATP hydrolysis activity"/>
    <property type="evidence" value="ECO:0007669"/>
    <property type="project" value="InterPro"/>
</dbReference>
<evidence type="ECO:0000256" key="9">
    <source>
        <dbReference type="ARBA" id="ARBA00022967"/>
    </source>
</evidence>
<keyword evidence="7 13" id="KW-0067">ATP-binding</keyword>
<keyword evidence="17" id="KW-1185">Reference proteome</keyword>
<dbReference type="InterPro" id="IPR018303">
    <property type="entry name" value="ATPase_P-typ_P_site"/>
</dbReference>
<dbReference type="InterPro" id="IPR008250">
    <property type="entry name" value="ATPase_P-typ_transduc_dom_A_sf"/>
</dbReference>
<comment type="similarity">
    <text evidence="2 13">Belongs to the cation transport ATPase (P-type) (TC 3.A.3) family. Type V subfamily.</text>
</comment>
<dbReference type="SUPFAM" id="SSF81653">
    <property type="entry name" value="Calcium ATPase, transduction domain A"/>
    <property type="match status" value="1"/>
</dbReference>
<evidence type="ECO:0000256" key="4">
    <source>
        <dbReference type="ARBA" id="ARBA00022692"/>
    </source>
</evidence>
<evidence type="ECO:0000256" key="6">
    <source>
        <dbReference type="ARBA" id="ARBA00022741"/>
    </source>
</evidence>
<evidence type="ECO:0000313" key="16">
    <source>
        <dbReference type="EMBL" id="KAB0791710.1"/>
    </source>
</evidence>
<keyword evidence="11 13" id="KW-0472">Membrane</keyword>
<keyword evidence="5 13" id="KW-0479">Metal-binding</keyword>
<keyword evidence="10 13" id="KW-1133">Transmembrane helix</keyword>
<dbReference type="InParanoid" id="A0A5N4A305"/>
<dbReference type="NCBIfam" id="TIGR01494">
    <property type="entry name" value="ATPase_P-type"/>
    <property type="match status" value="2"/>
</dbReference>
<dbReference type="SUPFAM" id="SSF81660">
    <property type="entry name" value="Metal cation-transporting ATPase, ATP-binding domain N"/>
    <property type="match status" value="1"/>
</dbReference>
<dbReference type="NCBIfam" id="TIGR01657">
    <property type="entry name" value="P-ATPase-V"/>
    <property type="match status" value="1"/>
</dbReference>
<comment type="caution">
    <text evidence="16">The sequence shown here is derived from an EMBL/GenBank/DDBJ whole genome shotgun (WGS) entry which is preliminary data.</text>
</comment>
<comment type="catalytic activity">
    <reaction evidence="12 13">
        <text>ATP + H2O = ADP + phosphate + H(+)</text>
        <dbReference type="Rhea" id="RHEA:13065"/>
        <dbReference type="ChEBI" id="CHEBI:15377"/>
        <dbReference type="ChEBI" id="CHEBI:15378"/>
        <dbReference type="ChEBI" id="CHEBI:30616"/>
        <dbReference type="ChEBI" id="CHEBI:43474"/>
        <dbReference type="ChEBI" id="CHEBI:456216"/>
    </reaction>
</comment>
<sequence>MTSSDANELPYDDNENLDFNGYKRNGCKTAITYFLYAITLGFLRLFFHWFPTWHLYATHSKCSLRDADKVLITDLYHSLCKIYFVEEVEFVTSPDRGRPLVAYLEDGSVHKNHQLRVVRCKKLCYVWSGTESKFLRLVGLDVGQKCADYYSFAGYSEDERNLRLATYGENDINVPLDTILSLFFLEALTPFYFFQVFSLIVWFLDEYYYYAVAIIIMSVVGIATSVLQTRKNQQSLKNTIASCETVSVRANDGAYHQILSHRLVPGDVIEIPSGGCVMQCDAVLVNGNCTVNESMLTGESIPVTKTPIPKTGALYKIQEDAFHTLFSGTKVIQTRVPPDQKVLAVVIRTGFLTSKGELVRAILFPTPSDFKFDQDSYKVLIVLAIVAFIGAIYTVVSKSTRSIEVGYIFLKALDLITVVIPPALPATITIGKLYALHRLKKKEIFCINSKVINVSGSVDCMCFDKTGTLTEDGLDMWGVVGCDDQKLTKPLRDVDALAKSSKLLHGMATCHSLTIIEDRIMGDPLDEKMFESTGWCLEENSTTHTAMVKHNGNEFEILHRFPFSSRLQRMSVICASRNSDALQVFCKGSPEMISSLSVAGSVPCDLREQLKTYTRHGYRVIAMGSRTISKDRDIATTERTTVECDLSFDGLIIFENRIKPVTAGVIKMLKDAHIKTVMITGDNMETALSVAVESGIVERDENVVVVDVDQSVDGELRLLYSVEESSKLDSCFSNDVILPMSAPNVRYAMSGASWKRVQMYFPQCVDELVREGVVFARMSGLQKQQVIQELKKQGYYTGMCGDGANDCGALKTSHVGISLSKEEASVASPFTAKQNDISCVEEVIREGRAALATSMGIFKFMICYSITQFTSAIILYGIDDNLTSLQFLFVDIVIVLNLISTFGRTKPSKGALSKERLEGALLSLTSVSSIISQILFVIIFQASAYNLIHTYSWFTPFHFDQNNVLALSSYENYAVYVMSLFQYIIMIIAFSKGEPYRRAIYTNKILFCDVILMTTICLYILFYPANWVKTVLDLKVPPGYNFNLVVLAFAIANFICAFIAEDLIVGYVLAKKVYPKLYQLFRRRAKCSNKAASNDYKVEKSNGFINRAYNTFDGET</sequence>
<dbReference type="InterPro" id="IPR001757">
    <property type="entry name" value="P_typ_ATPase"/>
</dbReference>
<proteinExistence type="inferred from homology"/>
<dbReference type="EC" id="7.2.2.-" evidence="13"/>
<dbReference type="GO" id="GO:0019829">
    <property type="term" value="F:ATPase-coupled monoatomic cation transmembrane transporter activity"/>
    <property type="evidence" value="ECO:0007669"/>
    <property type="project" value="UniProtKB-UniRule"/>
</dbReference>
<feature type="domain" description="P-type ATPase A" evidence="14">
    <location>
        <begin position="245"/>
        <end position="362"/>
    </location>
</feature>
<dbReference type="EMBL" id="VVIM01000011">
    <property type="protein sequence ID" value="KAB0791710.1"/>
    <property type="molecule type" value="Genomic_DNA"/>
</dbReference>
<keyword evidence="9 13" id="KW-1278">Translocase</keyword>
<evidence type="ECO:0000256" key="10">
    <source>
        <dbReference type="ARBA" id="ARBA00022989"/>
    </source>
</evidence>
<keyword evidence="8 13" id="KW-0460">Magnesium</keyword>
<dbReference type="Gene3D" id="2.70.150.10">
    <property type="entry name" value="Calcium-transporting ATPase, cytoplasmic transduction domain A"/>
    <property type="match status" value="1"/>
</dbReference>
<feature type="domain" description="P5B-type ATPase N-terminal" evidence="15">
    <location>
        <begin position="16"/>
        <end position="128"/>
    </location>
</feature>
<evidence type="ECO:0000313" key="17">
    <source>
        <dbReference type="Proteomes" id="UP000327044"/>
    </source>
</evidence>
<evidence type="ECO:0000256" key="3">
    <source>
        <dbReference type="ARBA" id="ARBA00022553"/>
    </source>
</evidence>
<feature type="transmembrane region" description="Helical" evidence="13">
    <location>
        <begin position="207"/>
        <end position="227"/>
    </location>
</feature>
<dbReference type="Proteomes" id="UP000327044">
    <property type="component" value="Unassembled WGS sequence"/>
</dbReference>
<protein>
    <recommendedName>
        <fullName evidence="13">Cation-transporting ATPase</fullName>
        <ecNumber evidence="13">7.2.2.-</ecNumber>
    </recommendedName>
</protein>
<dbReference type="FunFam" id="1.20.1110.10:FF:000023">
    <property type="entry name" value="Cation-transporting ATPase"/>
    <property type="match status" value="1"/>
</dbReference>
<dbReference type="InterPro" id="IPR023299">
    <property type="entry name" value="ATPase_P-typ_cyto_dom_N"/>
</dbReference>